<dbReference type="Gene3D" id="3.30.2320.10">
    <property type="entry name" value="hypothetical protein PF0899 domain"/>
    <property type="match status" value="1"/>
</dbReference>
<reference evidence="5 6" key="1">
    <citation type="submission" date="2019-05" db="EMBL/GenBank/DDBJ databases">
        <authorList>
            <person name="Randall S.G."/>
            <person name="Ball S.L."/>
            <person name="Breitenberger C.A."/>
            <person name="Daniels C.J."/>
            <person name="Garlena R.A."/>
            <person name="Russell D.A."/>
            <person name="Pope W.H."/>
            <person name="Jacobs-Sera D."/>
            <person name="Hatfull G.F."/>
        </authorList>
    </citation>
    <scope>NUCLEOTIDE SEQUENCE [LARGE SCALE GENOMIC DNA]</scope>
</reference>
<feature type="domain" description="Phage capsid-like C-terminal" evidence="4">
    <location>
        <begin position="156"/>
        <end position="408"/>
    </location>
</feature>
<evidence type="ECO:0000256" key="3">
    <source>
        <dbReference type="SAM" id="MobiDB-lite"/>
    </source>
</evidence>
<dbReference type="InterPro" id="IPR054612">
    <property type="entry name" value="Phage_capsid-like_C"/>
</dbReference>
<dbReference type="GO" id="GO:0044423">
    <property type="term" value="C:virion component"/>
    <property type="evidence" value="ECO:0007669"/>
    <property type="project" value="UniProtKB-KW"/>
</dbReference>
<dbReference type="KEGG" id="vg:77924966"/>
<evidence type="ECO:0000313" key="6">
    <source>
        <dbReference type="Proteomes" id="UP000316421"/>
    </source>
</evidence>
<dbReference type="Proteomes" id="UP000316421">
    <property type="component" value="Segment"/>
</dbReference>
<evidence type="ECO:0000259" key="4">
    <source>
        <dbReference type="Pfam" id="PF05065"/>
    </source>
</evidence>
<sequence length="415" mass="43698">MNLKQLRAAALKAAQDIIDGAKAAGRDLTAEEQTTVEAKFAEVDGFDAKIKAASESDALMKRLGSYGAPEEDDKDREAKGPAKSLGEHFVKSVGEDGLIRVKTVGGATVSAPEWSPNAKAATDTQATPASLAPWLTTFDRTVVRAFRRPVISDLLGQGVLGAGSNAVSYLVEGAVEGSLATVAEGGAKPQFHLTDPTTRTDALKKIAGFLKFTDEMAEDADFWVSEINNRGLYLLALAEENQLLNGDGTGNNVLGLLQRSGIQTEAAANNTDNADAIYRALSKVQTGTGLTADGIVINPTDYQNLRLRKDGNGQYFGGGFFQGQYGNGDIQWQPPLWGIPTIVSAAVAAGTVAVGAFNAASTVYRKGGVRVESTNSHASDFTNNLITTRIEERVALANRIPAATVKVTLSNTPPA</sequence>
<dbReference type="NCBIfam" id="TIGR01554">
    <property type="entry name" value="major_cap_HK97"/>
    <property type="match status" value="1"/>
</dbReference>
<comment type="subcellular location">
    <subcellularLocation>
        <location evidence="1">Virion</location>
    </subcellularLocation>
</comment>
<dbReference type="RefSeq" id="YP_010649414.1">
    <property type="nucleotide sequence ID" value="NC_070768.1"/>
</dbReference>
<dbReference type="Gene3D" id="3.30.2400.10">
    <property type="entry name" value="Major capsid protein gp5"/>
    <property type="match status" value="1"/>
</dbReference>
<keyword evidence="6" id="KW-1185">Reference proteome</keyword>
<gene>
    <name evidence="5" type="primary">7</name>
    <name evidence="5" type="ORF">SEA_KUMOTTA_7</name>
</gene>
<organism evidence="5 6">
    <name type="scientific">Arthrobacter phage Kumotta</name>
    <dbReference type="NCBI Taxonomy" id="2588498"/>
    <lineage>
        <taxon>Viruses</taxon>
        <taxon>Duplodnaviria</taxon>
        <taxon>Heunggongvirae</taxon>
        <taxon>Uroviricota</taxon>
        <taxon>Caudoviricetes</taxon>
        <taxon>Kumottavirus</taxon>
        <taxon>Kumottavirus kumotta</taxon>
    </lineage>
</organism>
<dbReference type="EMBL" id="MK977703">
    <property type="protein sequence ID" value="QDF19517.1"/>
    <property type="molecule type" value="Genomic_DNA"/>
</dbReference>
<protein>
    <submittedName>
        <fullName evidence="5">Major capsid protein</fullName>
    </submittedName>
</protein>
<feature type="compositionally biased region" description="Basic and acidic residues" evidence="3">
    <location>
        <begin position="75"/>
        <end position="84"/>
    </location>
</feature>
<keyword evidence="2" id="KW-0946">Virion</keyword>
<dbReference type="InterPro" id="IPR024455">
    <property type="entry name" value="Phage_capsid"/>
</dbReference>
<name>A0A4Y6ENC3_9CAUD</name>
<dbReference type="GeneID" id="77924966"/>
<proteinExistence type="predicted"/>
<evidence type="ECO:0000256" key="2">
    <source>
        <dbReference type="ARBA" id="ARBA00022844"/>
    </source>
</evidence>
<accession>A0A4Y6ENC3</accession>
<dbReference type="Pfam" id="PF05065">
    <property type="entry name" value="Phage_capsid"/>
    <property type="match status" value="1"/>
</dbReference>
<evidence type="ECO:0000313" key="5">
    <source>
        <dbReference type="EMBL" id="QDF19517.1"/>
    </source>
</evidence>
<evidence type="ECO:0000256" key="1">
    <source>
        <dbReference type="ARBA" id="ARBA00004328"/>
    </source>
</evidence>
<feature type="region of interest" description="Disordered" evidence="3">
    <location>
        <begin position="65"/>
        <end position="84"/>
    </location>
</feature>
<dbReference type="SUPFAM" id="SSF56563">
    <property type="entry name" value="Major capsid protein gp5"/>
    <property type="match status" value="1"/>
</dbReference>